<organism evidence="2 3">
    <name type="scientific">Miscanthus lutarioriparius</name>
    <dbReference type="NCBI Taxonomy" id="422564"/>
    <lineage>
        <taxon>Eukaryota</taxon>
        <taxon>Viridiplantae</taxon>
        <taxon>Streptophyta</taxon>
        <taxon>Embryophyta</taxon>
        <taxon>Tracheophyta</taxon>
        <taxon>Spermatophyta</taxon>
        <taxon>Magnoliopsida</taxon>
        <taxon>Liliopsida</taxon>
        <taxon>Poales</taxon>
        <taxon>Poaceae</taxon>
        <taxon>PACMAD clade</taxon>
        <taxon>Panicoideae</taxon>
        <taxon>Andropogonodae</taxon>
        <taxon>Andropogoneae</taxon>
        <taxon>Saccharinae</taxon>
        <taxon>Miscanthus</taxon>
    </lineage>
</organism>
<evidence type="ECO:0000313" key="3">
    <source>
        <dbReference type="Proteomes" id="UP000604825"/>
    </source>
</evidence>
<protein>
    <submittedName>
        <fullName evidence="2">Uncharacterized protein</fullName>
    </submittedName>
</protein>
<accession>A0A811S1R4</accession>
<dbReference type="OrthoDB" id="784965at2759"/>
<proteinExistence type="predicted"/>
<dbReference type="EMBL" id="CAJGYO010000017">
    <property type="protein sequence ID" value="CAD6334686.1"/>
    <property type="molecule type" value="Genomic_DNA"/>
</dbReference>
<sequence>MEFDSTLQSKGEPALEIIVEKDDAVSNGGAWRTTIDACLPILDLIDTQRSIPYGIQQKGSSWENGTTMNSSWEQNASAANDSGDWGGWGSGVGAAAKPADQDNSWEVYAKVSNNSTDWGGWSSGGGATAKPADQDNSWEVHAKVRDNSTDWGAFAWNPRVIRLQHQWAIQMPPTQDSV</sequence>
<dbReference type="Proteomes" id="UP000604825">
    <property type="component" value="Unassembled WGS sequence"/>
</dbReference>
<feature type="region of interest" description="Disordered" evidence="1">
    <location>
        <begin position="74"/>
        <end position="100"/>
    </location>
</feature>
<comment type="caution">
    <text evidence="2">The sequence shown here is derived from an EMBL/GenBank/DDBJ whole genome shotgun (WGS) entry which is preliminary data.</text>
</comment>
<keyword evidence="3" id="KW-1185">Reference proteome</keyword>
<reference evidence="2" key="1">
    <citation type="submission" date="2020-10" db="EMBL/GenBank/DDBJ databases">
        <authorList>
            <person name="Han B."/>
            <person name="Lu T."/>
            <person name="Zhao Q."/>
            <person name="Huang X."/>
            <person name="Zhao Y."/>
        </authorList>
    </citation>
    <scope>NUCLEOTIDE SEQUENCE</scope>
</reference>
<evidence type="ECO:0000313" key="2">
    <source>
        <dbReference type="EMBL" id="CAD6334686.1"/>
    </source>
</evidence>
<evidence type="ECO:0000256" key="1">
    <source>
        <dbReference type="SAM" id="MobiDB-lite"/>
    </source>
</evidence>
<name>A0A811S1R4_9POAL</name>
<dbReference type="AlphaFoldDB" id="A0A811S1R4"/>
<gene>
    <name evidence="2" type="ORF">NCGR_LOCUS58784</name>
</gene>